<dbReference type="AlphaFoldDB" id="D8RBA0"/>
<dbReference type="InParanoid" id="D8RBA0"/>
<dbReference type="eggNOG" id="KOG2043">
    <property type="taxonomic scope" value="Eukaryota"/>
</dbReference>
<gene>
    <name evidence="6" type="ORF">SELMODRAFT_440360</name>
</gene>
<sequence length="681" mass="73749">MGGDESCDDDFQPTLILGNDTQQDAHGDGGGGGSGDCVADARGDGVEKALSDGTTVDDEEAGAGGVQDTASSKIQERDDEVQPTLILGTQLLESPQYESTQIFGLEHAGLENPVEEKKAKSLASIRVQSLRGSAMAAYERLVSKLEPEKDPQGKVEVDDSAKFVLQWGMKQAKTSTIAFDVFKPAPSLVEENLVTSNGGASCSASTPVSQTLKNISLVPALCSNNKKSTENRDKKSDSASPRQQENSLDKIRKVLFDGKSVPGEDCCHPVQPLSAIVAPVRELSYLNSQDPGEESQAIALEALERLVSTNGDFSQEAQLGDFDVENKKMNVLASRIVQLQRDDPSSVYDFVTSQEDPLMKAGGVPAAEGDQPAQVLDEEKVSEALEEQGKTPLSVAMGSKPSTNKRKTAPPRSTARGKRRRKASPRRADQVVFRAPQVDPQTPKSTSNDAVSAEAVTKGSKSTARKRKSEAEKLIIADDTPRRSRRRPVKVLFSHSLGKDTIEEQKKVLKKLKFQVVEKAAECTHFITDRFLRTANMLEVLAAGKPVVDLAWLESCSVAGCAVDEKKFIVDDSKKEKELGFSMHSTYISAQQRLLLEGIPMHITPNTKPLDMVESVVKAAGGKIVKKNEATGGCLVISCEEDRKHCLPLIKKGIKIYSTEFLFSGVVSYHLDYSKNLLFAA</sequence>
<feature type="compositionally biased region" description="Basic and acidic residues" evidence="4">
    <location>
        <begin position="469"/>
        <end position="482"/>
    </location>
</feature>
<evidence type="ECO:0000256" key="1">
    <source>
        <dbReference type="ARBA" id="ARBA00004123"/>
    </source>
</evidence>
<dbReference type="HOGENOM" id="CLU_419445_0_0_1"/>
<reference evidence="6 7" key="1">
    <citation type="journal article" date="2011" name="Science">
        <title>The Selaginella genome identifies genetic changes associated with the evolution of vascular plants.</title>
        <authorList>
            <person name="Banks J.A."/>
            <person name="Nishiyama T."/>
            <person name="Hasebe M."/>
            <person name="Bowman J.L."/>
            <person name="Gribskov M."/>
            <person name="dePamphilis C."/>
            <person name="Albert V.A."/>
            <person name="Aono N."/>
            <person name="Aoyama T."/>
            <person name="Ambrose B.A."/>
            <person name="Ashton N.W."/>
            <person name="Axtell M.J."/>
            <person name="Barker E."/>
            <person name="Barker M.S."/>
            <person name="Bennetzen J.L."/>
            <person name="Bonawitz N.D."/>
            <person name="Chapple C."/>
            <person name="Cheng C."/>
            <person name="Correa L.G."/>
            <person name="Dacre M."/>
            <person name="DeBarry J."/>
            <person name="Dreyer I."/>
            <person name="Elias M."/>
            <person name="Engstrom E.M."/>
            <person name="Estelle M."/>
            <person name="Feng L."/>
            <person name="Finet C."/>
            <person name="Floyd S.K."/>
            <person name="Frommer W.B."/>
            <person name="Fujita T."/>
            <person name="Gramzow L."/>
            <person name="Gutensohn M."/>
            <person name="Harholt J."/>
            <person name="Hattori M."/>
            <person name="Heyl A."/>
            <person name="Hirai T."/>
            <person name="Hiwatashi Y."/>
            <person name="Ishikawa M."/>
            <person name="Iwata M."/>
            <person name="Karol K.G."/>
            <person name="Koehler B."/>
            <person name="Kolukisaoglu U."/>
            <person name="Kubo M."/>
            <person name="Kurata T."/>
            <person name="Lalonde S."/>
            <person name="Li K."/>
            <person name="Li Y."/>
            <person name="Litt A."/>
            <person name="Lyons E."/>
            <person name="Manning G."/>
            <person name="Maruyama T."/>
            <person name="Michael T.P."/>
            <person name="Mikami K."/>
            <person name="Miyazaki S."/>
            <person name="Morinaga S."/>
            <person name="Murata T."/>
            <person name="Mueller-Roeber B."/>
            <person name="Nelson D.R."/>
            <person name="Obara M."/>
            <person name="Oguri Y."/>
            <person name="Olmstead R.G."/>
            <person name="Onodera N."/>
            <person name="Petersen B.L."/>
            <person name="Pils B."/>
            <person name="Prigge M."/>
            <person name="Rensing S.A."/>
            <person name="Riano-Pachon D.M."/>
            <person name="Roberts A.W."/>
            <person name="Sato Y."/>
            <person name="Scheller H.V."/>
            <person name="Schulz B."/>
            <person name="Schulz C."/>
            <person name="Shakirov E.V."/>
            <person name="Shibagaki N."/>
            <person name="Shinohara N."/>
            <person name="Shippen D.E."/>
            <person name="Soerensen I."/>
            <person name="Sotooka R."/>
            <person name="Sugimoto N."/>
            <person name="Sugita M."/>
            <person name="Sumikawa N."/>
            <person name="Tanurdzic M."/>
            <person name="Theissen G."/>
            <person name="Ulvskov P."/>
            <person name="Wakazuki S."/>
            <person name="Weng J.K."/>
            <person name="Willats W.W."/>
            <person name="Wipf D."/>
            <person name="Wolf P.G."/>
            <person name="Yang L."/>
            <person name="Zimmer A.D."/>
            <person name="Zhu Q."/>
            <person name="Mitros T."/>
            <person name="Hellsten U."/>
            <person name="Loque D."/>
            <person name="Otillar R."/>
            <person name="Salamov A."/>
            <person name="Schmutz J."/>
            <person name="Shapiro H."/>
            <person name="Lindquist E."/>
            <person name="Lucas S."/>
            <person name="Rokhsar D."/>
            <person name="Grigoriev I.V."/>
        </authorList>
    </citation>
    <scope>NUCLEOTIDE SEQUENCE [LARGE SCALE GENOMIC DNA]</scope>
</reference>
<proteinExistence type="predicted"/>
<feature type="compositionally biased region" description="Basic residues" evidence="4">
    <location>
        <begin position="403"/>
        <end position="425"/>
    </location>
</feature>
<dbReference type="InterPro" id="IPR051579">
    <property type="entry name" value="DDR_Transcriptional_Reg"/>
</dbReference>
<dbReference type="CDD" id="cd18432">
    <property type="entry name" value="BRCT_PAXIP1_rpt6_like"/>
    <property type="match status" value="1"/>
</dbReference>
<dbReference type="EMBL" id="GL377575">
    <property type="protein sequence ID" value="EFJ30456.1"/>
    <property type="molecule type" value="Genomic_DNA"/>
</dbReference>
<name>D8RBA0_SELML</name>
<evidence type="ECO:0000313" key="7">
    <source>
        <dbReference type="Proteomes" id="UP000001514"/>
    </source>
</evidence>
<dbReference type="PROSITE" id="PS50172">
    <property type="entry name" value="BRCT"/>
    <property type="match status" value="1"/>
</dbReference>
<feature type="compositionally biased region" description="Polar residues" evidence="4">
    <location>
        <begin position="439"/>
        <end position="450"/>
    </location>
</feature>
<feature type="compositionally biased region" description="Acidic residues" evidence="4">
    <location>
        <begin position="1"/>
        <end position="11"/>
    </location>
</feature>
<comment type="subcellular location">
    <subcellularLocation>
        <location evidence="1">Nucleus</location>
    </subcellularLocation>
</comment>
<keyword evidence="3" id="KW-0539">Nucleus</keyword>
<feature type="domain" description="BRCT" evidence="5">
    <location>
        <begin position="507"/>
        <end position="570"/>
    </location>
</feature>
<dbReference type="GO" id="GO:0005634">
    <property type="term" value="C:nucleus"/>
    <property type="evidence" value="ECO:0007669"/>
    <property type="project" value="UniProtKB-SubCell"/>
</dbReference>
<evidence type="ECO:0000256" key="4">
    <source>
        <dbReference type="SAM" id="MobiDB-lite"/>
    </source>
</evidence>
<keyword evidence="2" id="KW-0227">DNA damage</keyword>
<dbReference type="KEGG" id="smo:SELMODRAFT_440360"/>
<dbReference type="Gramene" id="EFJ30456">
    <property type="protein sequence ID" value="EFJ30456"/>
    <property type="gene ID" value="SELMODRAFT_440360"/>
</dbReference>
<dbReference type="InterPro" id="IPR036420">
    <property type="entry name" value="BRCT_dom_sf"/>
</dbReference>
<dbReference type="SUPFAM" id="SSF52113">
    <property type="entry name" value="BRCT domain"/>
    <property type="match status" value="1"/>
</dbReference>
<dbReference type="Proteomes" id="UP000001514">
    <property type="component" value="Unassembled WGS sequence"/>
</dbReference>
<feature type="region of interest" description="Disordered" evidence="4">
    <location>
        <begin position="385"/>
        <end position="482"/>
    </location>
</feature>
<evidence type="ECO:0000259" key="5">
    <source>
        <dbReference type="PROSITE" id="PS50172"/>
    </source>
</evidence>
<organism evidence="7">
    <name type="scientific">Selaginella moellendorffii</name>
    <name type="common">Spikemoss</name>
    <dbReference type="NCBI Taxonomy" id="88036"/>
    <lineage>
        <taxon>Eukaryota</taxon>
        <taxon>Viridiplantae</taxon>
        <taxon>Streptophyta</taxon>
        <taxon>Embryophyta</taxon>
        <taxon>Tracheophyta</taxon>
        <taxon>Lycopodiopsida</taxon>
        <taxon>Selaginellales</taxon>
        <taxon>Selaginellaceae</taxon>
        <taxon>Selaginella</taxon>
    </lineage>
</organism>
<dbReference type="Pfam" id="PF16589">
    <property type="entry name" value="BRCT_2"/>
    <property type="match status" value="1"/>
</dbReference>
<dbReference type="CDD" id="cd17744">
    <property type="entry name" value="BRCT_MDC1_rpt1"/>
    <property type="match status" value="1"/>
</dbReference>
<dbReference type="Pfam" id="PF16770">
    <property type="entry name" value="RTT107_BRCT_5"/>
    <property type="match status" value="1"/>
</dbReference>
<protein>
    <recommendedName>
        <fullName evidence="5">BRCT domain-containing protein</fullName>
    </recommendedName>
</protein>
<keyword evidence="7" id="KW-1185">Reference proteome</keyword>
<dbReference type="STRING" id="88036.D8RBA0"/>
<evidence type="ECO:0000313" key="6">
    <source>
        <dbReference type="EMBL" id="EFJ30456.1"/>
    </source>
</evidence>
<dbReference type="Gene3D" id="3.40.50.10190">
    <property type="entry name" value="BRCT domain"/>
    <property type="match status" value="2"/>
</dbReference>
<dbReference type="PANTHER" id="PTHR23196:SF1">
    <property type="entry name" value="PAX-INTERACTING PROTEIN 1"/>
    <property type="match status" value="1"/>
</dbReference>
<feature type="region of interest" description="Disordered" evidence="4">
    <location>
        <begin position="1"/>
        <end position="81"/>
    </location>
</feature>
<dbReference type="SMART" id="SM00292">
    <property type="entry name" value="BRCT"/>
    <property type="match status" value="2"/>
</dbReference>
<evidence type="ECO:0000256" key="3">
    <source>
        <dbReference type="ARBA" id="ARBA00023242"/>
    </source>
</evidence>
<feature type="compositionally biased region" description="Basic and acidic residues" evidence="4">
    <location>
        <begin position="39"/>
        <end position="50"/>
    </location>
</feature>
<feature type="compositionally biased region" description="Basic and acidic residues" evidence="4">
    <location>
        <begin position="227"/>
        <end position="237"/>
    </location>
</feature>
<dbReference type="InterPro" id="IPR001357">
    <property type="entry name" value="BRCT_dom"/>
</dbReference>
<evidence type="ECO:0000256" key="2">
    <source>
        <dbReference type="ARBA" id="ARBA00022763"/>
    </source>
</evidence>
<dbReference type="PANTHER" id="PTHR23196">
    <property type="entry name" value="PAX TRANSCRIPTION ACTIVATION DOMAIN INTERACTING PROTEIN"/>
    <property type="match status" value="1"/>
</dbReference>
<dbReference type="GO" id="GO:0006974">
    <property type="term" value="P:DNA damage response"/>
    <property type="evidence" value="ECO:0007669"/>
    <property type="project" value="UniProtKB-KW"/>
</dbReference>
<dbReference type="OrthoDB" id="342264at2759"/>
<accession>D8RBA0</accession>
<feature type="region of interest" description="Disordered" evidence="4">
    <location>
        <begin position="226"/>
        <end position="249"/>
    </location>
</feature>